<protein>
    <submittedName>
        <fullName evidence="2">Uncharacterized protein</fullName>
    </submittedName>
</protein>
<sequence length="219" mass="25333">MNKNNIYHKIVIVIITVTAVFLLYFLFIKSRDDTYDFPVKSPMLDWGSSKEDVIAKTNAEPVSSHDEISSTQVLYTDEKIETLFGISSETRFFIITDSTVPVGLYGVQFTFDNYTYEETKEAIFNQYKDINDSVKWGDSGNLLTTFYYPESARFIHMSDSQWNVICDYYTKMSIASAAEELEYKLNKMRNNEYYFMIQITEPNVVFINALPLAILSNSN</sequence>
<comment type="caution">
    <text evidence="2">The sequence shown here is derived from an EMBL/GenBank/DDBJ whole genome shotgun (WGS) entry which is preliminary data.</text>
</comment>
<dbReference type="Proteomes" id="UP000095003">
    <property type="component" value="Unassembled WGS sequence"/>
</dbReference>
<organism evidence="2 3">
    <name type="scientific">Eisenbergiella tayi</name>
    <dbReference type="NCBI Taxonomy" id="1432052"/>
    <lineage>
        <taxon>Bacteria</taxon>
        <taxon>Bacillati</taxon>
        <taxon>Bacillota</taxon>
        <taxon>Clostridia</taxon>
        <taxon>Lachnospirales</taxon>
        <taxon>Lachnospiraceae</taxon>
        <taxon>Eisenbergiella</taxon>
    </lineage>
</organism>
<keyword evidence="1" id="KW-0812">Transmembrane</keyword>
<keyword evidence="1" id="KW-1133">Transmembrane helix</keyword>
<accession>A0A1E3AM02</accession>
<keyword evidence="1" id="KW-0472">Membrane</keyword>
<dbReference type="AlphaFoldDB" id="A0A1E3AM02"/>
<evidence type="ECO:0000313" key="3">
    <source>
        <dbReference type="Proteomes" id="UP000095003"/>
    </source>
</evidence>
<evidence type="ECO:0000313" key="2">
    <source>
        <dbReference type="EMBL" id="ODM09644.1"/>
    </source>
</evidence>
<dbReference type="RefSeq" id="WP_069158142.1">
    <property type="nucleotide sequence ID" value="NZ_JBKXXQ010000038.1"/>
</dbReference>
<dbReference type="EMBL" id="MCGI01000004">
    <property type="protein sequence ID" value="ODM09644.1"/>
    <property type="molecule type" value="Genomic_DNA"/>
</dbReference>
<dbReference type="GeneID" id="93301976"/>
<name>A0A1E3AM02_9FIRM</name>
<proteinExistence type="predicted"/>
<reference evidence="2 3" key="1">
    <citation type="submission" date="2016-07" db="EMBL/GenBank/DDBJ databases">
        <title>Characterization of isolates of Eisenbergiella tayi derived from blood cultures, using whole genome sequencing.</title>
        <authorList>
            <person name="Burdz T."/>
            <person name="Wiebe D."/>
            <person name="Huynh C."/>
            <person name="Bernard K."/>
        </authorList>
    </citation>
    <scope>NUCLEOTIDE SEQUENCE [LARGE SCALE GENOMIC DNA]</scope>
    <source>
        <strain evidence="2 3">NML 120489</strain>
    </source>
</reference>
<evidence type="ECO:0000256" key="1">
    <source>
        <dbReference type="SAM" id="Phobius"/>
    </source>
</evidence>
<feature type="transmembrane region" description="Helical" evidence="1">
    <location>
        <begin position="193"/>
        <end position="214"/>
    </location>
</feature>
<feature type="transmembrane region" description="Helical" evidence="1">
    <location>
        <begin position="6"/>
        <end position="27"/>
    </location>
</feature>
<gene>
    <name evidence="2" type="ORF">BEH84_04011</name>
</gene>